<dbReference type="InterPro" id="IPR003729">
    <property type="entry name" value="Bi_nuclease_dom"/>
</dbReference>
<reference evidence="2" key="1">
    <citation type="submission" date="2016-01" db="EMBL/GenBank/DDBJ databases">
        <authorList>
            <person name="Mcilroy J.S."/>
            <person name="Karst M S."/>
            <person name="Albertsen M."/>
        </authorList>
    </citation>
    <scope>NUCLEOTIDE SEQUENCE</scope>
    <source>
        <strain evidence="2">Cfx-K</strain>
    </source>
</reference>
<dbReference type="PROSITE" id="PS51658">
    <property type="entry name" value="BFN"/>
    <property type="match status" value="1"/>
</dbReference>
<name>A0A160T0Z9_9CHLR</name>
<dbReference type="EMBL" id="LN890655">
    <property type="protein sequence ID" value="CUS03486.2"/>
    <property type="molecule type" value="Genomic_DNA"/>
</dbReference>
<dbReference type="PANTHER" id="PTHR15160">
    <property type="entry name" value="VON HIPPEL-LINDAU PROTEIN"/>
    <property type="match status" value="1"/>
</dbReference>
<dbReference type="PANTHER" id="PTHR15160:SF1">
    <property type="entry name" value="VON HIPPEL-LINDAU DISEASE TUMOR SUPPRESSOR"/>
    <property type="match status" value="1"/>
</dbReference>
<evidence type="ECO:0000259" key="1">
    <source>
        <dbReference type="PROSITE" id="PS51658"/>
    </source>
</evidence>
<organism evidence="2 3">
    <name type="scientific">Candidatus Promineifilum breve</name>
    <dbReference type="NCBI Taxonomy" id="1806508"/>
    <lineage>
        <taxon>Bacteria</taxon>
        <taxon>Bacillati</taxon>
        <taxon>Chloroflexota</taxon>
        <taxon>Ardenticatenia</taxon>
        <taxon>Candidatus Promineifilales</taxon>
        <taxon>Candidatus Promineifilaceae</taxon>
        <taxon>Candidatus Promineifilum</taxon>
    </lineage>
</organism>
<dbReference type="SUPFAM" id="SSF103256">
    <property type="entry name" value="Hypothetical protein TM0160"/>
    <property type="match status" value="1"/>
</dbReference>
<proteinExistence type="predicted"/>
<evidence type="ECO:0000313" key="3">
    <source>
        <dbReference type="Proteomes" id="UP000215027"/>
    </source>
</evidence>
<dbReference type="OrthoDB" id="9788698at2"/>
<dbReference type="Pfam" id="PF02577">
    <property type="entry name" value="BFN_dom"/>
    <property type="match status" value="1"/>
</dbReference>
<dbReference type="Proteomes" id="UP000215027">
    <property type="component" value="Chromosome I"/>
</dbReference>
<keyword evidence="3" id="KW-1185">Reference proteome</keyword>
<feature type="domain" description="BFN" evidence="1">
    <location>
        <begin position="1"/>
        <end position="134"/>
    </location>
</feature>
<gene>
    <name evidence="2" type="ORF">CFX0092_A1608</name>
</gene>
<dbReference type="Gene3D" id="3.10.690.10">
    <property type="entry name" value="Bifunctional nuclease domain"/>
    <property type="match status" value="1"/>
</dbReference>
<dbReference type="RefSeq" id="WP_095042974.1">
    <property type="nucleotide sequence ID" value="NZ_LN890655.1"/>
</dbReference>
<dbReference type="GO" id="GO:0004518">
    <property type="term" value="F:nuclease activity"/>
    <property type="evidence" value="ECO:0007669"/>
    <property type="project" value="InterPro"/>
</dbReference>
<dbReference type="KEGG" id="pbf:CFX0092_A1608"/>
<evidence type="ECO:0000313" key="2">
    <source>
        <dbReference type="EMBL" id="CUS03486.2"/>
    </source>
</evidence>
<protein>
    <recommendedName>
        <fullName evidence="1">BFN domain-containing protein</fullName>
    </recommendedName>
</protein>
<dbReference type="InterPro" id="IPR036104">
    <property type="entry name" value="BFN_sf"/>
</dbReference>
<accession>A0A160T0Z9</accession>
<dbReference type="AlphaFoldDB" id="A0A160T0Z9"/>
<sequence>MIEVMIDSIRISLVSQYRIVLLREIDSERQLPIWIGPCEADAITIELQDVKVARPLTQDLLKNVIAELGGTVSHVLIKELNESVFHARLFINVKGERQAREIDCRPSDAIALAVRTKVPIFIAEEVMDVAGVEPEPDMQEVENGAIDAEVGKLDAFSDFLDTLDFDDFDAEDK</sequence>